<evidence type="ECO:0000256" key="4">
    <source>
        <dbReference type="ARBA" id="ARBA00023136"/>
    </source>
</evidence>
<dbReference type="InterPro" id="IPR017452">
    <property type="entry name" value="GPCR_Rhodpsn_7TM"/>
</dbReference>
<feature type="compositionally biased region" description="Polar residues" evidence="5">
    <location>
        <begin position="365"/>
        <end position="377"/>
    </location>
</feature>
<organism evidence="8">
    <name type="scientific">Schistocephalus solidus</name>
    <name type="common">Tapeworm</name>
    <dbReference type="NCBI Taxonomy" id="70667"/>
    <lineage>
        <taxon>Eukaryota</taxon>
        <taxon>Metazoa</taxon>
        <taxon>Spiralia</taxon>
        <taxon>Lophotrochozoa</taxon>
        <taxon>Platyhelminthes</taxon>
        <taxon>Cestoda</taxon>
        <taxon>Eucestoda</taxon>
        <taxon>Diphyllobothriidea</taxon>
        <taxon>Diphyllobothriidae</taxon>
        <taxon>Schistocephalus</taxon>
    </lineage>
</organism>
<dbReference type="AlphaFoldDB" id="A0A0X3PM89"/>
<sequence length="675" mass="75048">MEELDKLNLLPPVSKIPSMNASTYRTYAEGIANRFQSCELAKLLSIQKVEEWCAYLNCNSSGCIIPPHPSELVSAVTSLLPLSALSSNASFENASQPCYDDYNCDPPGHAYLFYVIFGLFFTAVCSASLLSNLACVVAFNKASNRTGATLYFSAIALADCVHLSVLLFLHLPRFLYQTYSQQIEVYARTTVRSVPKVLPFLTFSELASVWLTLCVLADRYTYLRLGFFSRSVTSSTLHLRVTSAVLVLTFCYTIPKFFEFELQQLPDKSDVYRAVLTSVGKSGPFRNIMDHLLRVPIEMFIPYIVVGVITCLNVSKMVDFGSSKWKAVASLCSPRKYGSLGCCWCGDDFANCNLFRRNHVFARPATSSPTNPNTVVPKTSPEKQKGDKEAEVDPVYYCGIPFEKRSSLMPFYFLLPPPKMEIQESANVVIAVCLGFLLVLTKFPKLILHVLTTEHYINYDDTYLTLAYGLLNLAFVAFKPMIYLVLGVHFRHALTGFCCCACLYTPRMRSVNTSLEHEVHDFRQSSIQYSAACASGPHRGAGEPAADGTAPMRLTIEGEVQEQPAKTKVQWDAEEEVKMTELSETKTELKTQHGSENTQAAATSTQNAGRETAESTFGGRTDCDNRRGYRLESEPSWMTRRNSNSGQFRSATRAASIIQARFCGSATYEEADGGR</sequence>
<keyword evidence="2 6" id="KW-0812">Transmembrane</keyword>
<feature type="transmembrane region" description="Helical" evidence="6">
    <location>
        <begin position="425"/>
        <end position="443"/>
    </location>
</feature>
<protein>
    <recommendedName>
        <fullName evidence="7">G-protein coupled receptors family 1 profile domain-containing protein</fullName>
    </recommendedName>
</protein>
<keyword evidence="4 6" id="KW-0472">Membrane</keyword>
<feature type="compositionally biased region" description="Basic and acidic residues" evidence="5">
    <location>
        <begin position="621"/>
        <end position="633"/>
    </location>
</feature>
<evidence type="ECO:0000313" key="8">
    <source>
        <dbReference type="EMBL" id="JAP50937.1"/>
    </source>
</evidence>
<reference evidence="8" key="1">
    <citation type="submission" date="2016-01" db="EMBL/GenBank/DDBJ databases">
        <title>Reference transcriptome for the parasite Schistocephalus solidus: insights into the molecular evolution of parasitism.</title>
        <authorList>
            <person name="Hebert F.O."/>
            <person name="Grambauer S."/>
            <person name="Barber I."/>
            <person name="Landry C.R."/>
            <person name="Aubin-Horth N."/>
        </authorList>
    </citation>
    <scope>NUCLEOTIDE SEQUENCE</scope>
</reference>
<feature type="compositionally biased region" description="Basic and acidic residues" evidence="5">
    <location>
        <begin position="578"/>
        <end position="593"/>
    </location>
</feature>
<name>A0A0X3PM89_SCHSO</name>
<dbReference type="SUPFAM" id="SSF81321">
    <property type="entry name" value="Family A G protein-coupled receptor-like"/>
    <property type="match status" value="1"/>
</dbReference>
<feature type="transmembrane region" description="Helical" evidence="6">
    <location>
        <begin position="237"/>
        <end position="255"/>
    </location>
</feature>
<evidence type="ECO:0000256" key="1">
    <source>
        <dbReference type="ARBA" id="ARBA00004370"/>
    </source>
</evidence>
<feature type="transmembrane region" description="Helical" evidence="6">
    <location>
        <begin position="197"/>
        <end position="216"/>
    </location>
</feature>
<feature type="compositionally biased region" description="Low complexity" evidence="5">
    <location>
        <begin position="597"/>
        <end position="608"/>
    </location>
</feature>
<feature type="transmembrane region" description="Helical" evidence="6">
    <location>
        <begin position="463"/>
        <end position="486"/>
    </location>
</feature>
<proteinExistence type="predicted"/>
<dbReference type="Gene3D" id="1.20.1070.10">
    <property type="entry name" value="Rhodopsin 7-helix transmembrane proteins"/>
    <property type="match status" value="1"/>
</dbReference>
<dbReference type="InterPro" id="IPR052954">
    <property type="entry name" value="GPCR-Ligand_Int"/>
</dbReference>
<feature type="transmembrane region" description="Helical" evidence="6">
    <location>
        <begin position="150"/>
        <end position="171"/>
    </location>
</feature>
<evidence type="ECO:0000256" key="2">
    <source>
        <dbReference type="ARBA" id="ARBA00022692"/>
    </source>
</evidence>
<evidence type="ECO:0000256" key="3">
    <source>
        <dbReference type="ARBA" id="ARBA00022989"/>
    </source>
</evidence>
<feature type="region of interest" description="Disordered" evidence="5">
    <location>
        <begin position="578"/>
        <end position="650"/>
    </location>
</feature>
<dbReference type="PANTHER" id="PTHR46641">
    <property type="entry name" value="FMRFAMIDE RECEPTOR-RELATED"/>
    <property type="match status" value="1"/>
</dbReference>
<evidence type="ECO:0000256" key="5">
    <source>
        <dbReference type="SAM" id="MobiDB-lite"/>
    </source>
</evidence>
<dbReference type="GO" id="GO:0016020">
    <property type="term" value="C:membrane"/>
    <property type="evidence" value="ECO:0007669"/>
    <property type="project" value="UniProtKB-SubCell"/>
</dbReference>
<evidence type="ECO:0000259" key="7">
    <source>
        <dbReference type="PROSITE" id="PS50262"/>
    </source>
</evidence>
<comment type="subcellular location">
    <subcellularLocation>
        <location evidence="1">Membrane</location>
    </subcellularLocation>
</comment>
<feature type="transmembrane region" description="Helical" evidence="6">
    <location>
        <begin position="300"/>
        <end position="318"/>
    </location>
</feature>
<evidence type="ECO:0000256" key="6">
    <source>
        <dbReference type="SAM" id="Phobius"/>
    </source>
</evidence>
<dbReference type="EMBL" id="GEEE01012288">
    <property type="protein sequence ID" value="JAP50937.1"/>
    <property type="molecule type" value="Transcribed_RNA"/>
</dbReference>
<feature type="region of interest" description="Disordered" evidence="5">
    <location>
        <begin position="365"/>
        <end position="387"/>
    </location>
</feature>
<keyword evidence="3 6" id="KW-1133">Transmembrane helix</keyword>
<dbReference type="PROSITE" id="PS50262">
    <property type="entry name" value="G_PROTEIN_RECEP_F1_2"/>
    <property type="match status" value="1"/>
</dbReference>
<accession>A0A0X3PM89</accession>
<feature type="compositionally biased region" description="Polar residues" evidence="5">
    <location>
        <begin position="639"/>
        <end position="650"/>
    </location>
</feature>
<feature type="domain" description="G-protein coupled receptors family 1 profile" evidence="7">
    <location>
        <begin position="131"/>
        <end position="483"/>
    </location>
</feature>
<dbReference type="PANTHER" id="PTHR46641:SF2">
    <property type="entry name" value="FMRFAMIDE RECEPTOR"/>
    <property type="match status" value="1"/>
</dbReference>
<gene>
    <name evidence="8" type="ORF">TR143602</name>
</gene>
<feature type="transmembrane region" description="Helical" evidence="6">
    <location>
        <begin position="111"/>
        <end position="138"/>
    </location>
</feature>